<reference evidence="2" key="1">
    <citation type="journal article" date="2022" name="Mol. Ecol. Resour.">
        <title>The genomes of chicory, endive, great burdock and yacon provide insights into Asteraceae palaeo-polyploidization history and plant inulin production.</title>
        <authorList>
            <person name="Fan W."/>
            <person name="Wang S."/>
            <person name="Wang H."/>
            <person name="Wang A."/>
            <person name="Jiang F."/>
            <person name="Liu H."/>
            <person name="Zhao H."/>
            <person name="Xu D."/>
            <person name="Zhang Y."/>
        </authorList>
    </citation>
    <scope>NUCLEOTIDE SEQUENCE [LARGE SCALE GENOMIC DNA]</scope>
    <source>
        <strain evidence="2">cv. Niubang</strain>
    </source>
</reference>
<gene>
    <name evidence="1" type="ORF">L6452_08411</name>
</gene>
<dbReference type="EMBL" id="CM042049">
    <property type="protein sequence ID" value="KAI3745996.1"/>
    <property type="molecule type" value="Genomic_DNA"/>
</dbReference>
<reference evidence="1 2" key="2">
    <citation type="journal article" date="2022" name="Mol. Ecol. Resour.">
        <title>The genomes of chicory, endive, great burdock and yacon provide insights into Asteraceae paleo-polyploidization history and plant inulin production.</title>
        <authorList>
            <person name="Fan W."/>
            <person name="Wang S."/>
            <person name="Wang H."/>
            <person name="Wang A."/>
            <person name="Jiang F."/>
            <person name="Liu H."/>
            <person name="Zhao H."/>
            <person name="Xu D."/>
            <person name="Zhang Y."/>
        </authorList>
    </citation>
    <scope>NUCLEOTIDE SEQUENCE [LARGE SCALE GENOMIC DNA]</scope>
    <source>
        <strain evidence="2">cv. Niubang</strain>
    </source>
</reference>
<comment type="caution">
    <text evidence="1">The sequence shown here is derived from an EMBL/GenBank/DDBJ whole genome shotgun (WGS) entry which is preliminary data.</text>
</comment>
<keyword evidence="2" id="KW-1185">Reference proteome</keyword>
<proteinExistence type="predicted"/>
<evidence type="ECO:0000313" key="1">
    <source>
        <dbReference type="EMBL" id="KAI3745996.1"/>
    </source>
</evidence>
<accession>A0ACB9DHP4</accession>
<name>A0ACB9DHP4_ARCLA</name>
<protein>
    <submittedName>
        <fullName evidence="1">Uncharacterized protein</fullName>
    </submittedName>
</protein>
<dbReference type="Proteomes" id="UP001055879">
    <property type="component" value="Linkage Group LG03"/>
</dbReference>
<evidence type="ECO:0000313" key="2">
    <source>
        <dbReference type="Proteomes" id="UP001055879"/>
    </source>
</evidence>
<sequence length="322" mass="36379">MSKCHEYSQNARKGVLELFSSFKVLVVGHNTNFLISVACLLHSSSFEVTYVDHPGAALALLSEKENEFDLLLIESDTTGMDIHTFLRLAKNMDLLSVVMAENRDDTLVLEALKSGAFLVLKKPLTTDVVMHLRQYAIKERVNKNYKYHNESMIHKAATQQESIEDNRSFGSKRKDRDEPMKHVVGSHLDNNMVYQSAVDAAAEDSIKKKICIEWTQELHEKFLNAISQLGDGRCYPKEIHKLMGVPGLTRIQIASHLQMYRLGRRKSNEMQTETSSSRNHALSSNHSPQEVGERKSGRVPSSQIDPNDEGDRNLIDLKLSLS</sequence>
<organism evidence="1 2">
    <name type="scientific">Arctium lappa</name>
    <name type="common">Greater burdock</name>
    <name type="synonym">Lappa major</name>
    <dbReference type="NCBI Taxonomy" id="4217"/>
    <lineage>
        <taxon>Eukaryota</taxon>
        <taxon>Viridiplantae</taxon>
        <taxon>Streptophyta</taxon>
        <taxon>Embryophyta</taxon>
        <taxon>Tracheophyta</taxon>
        <taxon>Spermatophyta</taxon>
        <taxon>Magnoliopsida</taxon>
        <taxon>eudicotyledons</taxon>
        <taxon>Gunneridae</taxon>
        <taxon>Pentapetalae</taxon>
        <taxon>asterids</taxon>
        <taxon>campanulids</taxon>
        <taxon>Asterales</taxon>
        <taxon>Asteraceae</taxon>
        <taxon>Carduoideae</taxon>
        <taxon>Cardueae</taxon>
        <taxon>Arctiinae</taxon>
        <taxon>Arctium</taxon>
    </lineage>
</organism>